<evidence type="ECO:0000313" key="2">
    <source>
        <dbReference type="EMBL" id="GAA3799604.1"/>
    </source>
</evidence>
<comment type="caution">
    <text evidence="2">The sequence shown here is derived from an EMBL/GenBank/DDBJ whole genome shotgun (WGS) entry which is preliminary data.</text>
</comment>
<gene>
    <name evidence="2" type="ORF">GCM10022403_037080</name>
</gene>
<dbReference type="InterPro" id="IPR006311">
    <property type="entry name" value="TAT_signal"/>
</dbReference>
<proteinExistence type="predicted"/>
<protein>
    <submittedName>
        <fullName evidence="2">Uncharacterized protein</fullName>
    </submittedName>
</protein>
<keyword evidence="1" id="KW-0732">Signal</keyword>
<dbReference type="PROSITE" id="PS51318">
    <property type="entry name" value="TAT"/>
    <property type="match status" value="1"/>
</dbReference>
<name>A0ABP7HVM7_9ACTN</name>
<dbReference type="RefSeq" id="WP_275778285.1">
    <property type="nucleotide sequence ID" value="NZ_BAABDE010000017.1"/>
</dbReference>
<feature type="signal peptide" evidence="1">
    <location>
        <begin position="1"/>
        <end position="33"/>
    </location>
</feature>
<sequence length="146" mass="15717">MTRSISRRLLLPGATAMALLTLGVFSGSASASAAPAATAPVSTLASGPRAAADLTAHSYAFYMDNTLTEYLARVEGLSSNQVTLVRGAGRTQPLTDWINRGGRKNFTVVLRDWNDNPINSYNFASAQPIRYDGESITFQFERLIVS</sequence>
<reference evidence="3" key="1">
    <citation type="journal article" date="2019" name="Int. J. Syst. Evol. Microbiol.">
        <title>The Global Catalogue of Microorganisms (GCM) 10K type strain sequencing project: providing services to taxonomists for standard genome sequencing and annotation.</title>
        <authorList>
            <consortium name="The Broad Institute Genomics Platform"/>
            <consortium name="The Broad Institute Genome Sequencing Center for Infectious Disease"/>
            <person name="Wu L."/>
            <person name="Ma J."/>
        </authorList>
    </citation>
    <scope>NUCLEOTIDE SEQUENCE [LARGE SCALE GENOMIC DNA]</scope>
    <source>
        <strain evidence="3">JCM 17138</strain>
    </source>
</reference>
<evidence type="ECO:0000313" key="3">
    <source>
        <dbReference type="Proteomes" id="UP001501009"/>
    </source>
</evidence>
<dbReference type="EMBL" id="BAABDE010000017">
    <property type="protein sequence ID" value="GAA3799604.1"/>
    <property type="molecule type" value="Genomic_DNA"/>
</dbReference>
<organism evidence="2 3">
    <name type="scientific">Streptomyces coacervatus</name>
    <dbReference type="NCBI Taxonomy" id="647381"/>
    <lineage>
        <taxon>Bacteria</taxon>
        <taxon>Bacillati</taxon>
        <taxon>Actinomycetota</taxon>
        <taxon>Actinomycetes</taxon>
        <taxon>Kitasatosporales</taxon>
        <taxon>Streptomycetaceae</taxon>
        <taxon>Streptomyces</taxon>
    </lineage>
</organism>
<dbReference type="Proteomes" id="UP001501009">
    <property type="component" value="Unassembled WGS sequence"/>
</dbReference>
<feature type="chain" id="PRO_5045793171" evidence="1">
    <location>
        <begin position="34"/>
        <end position="146"/>
    </location>
</feature>
<keyword evidence="3" id="KW-1185">Reference proteome</keyword>
<accession>A0ABP7HVM7</accession>
<evidence type="ECO:0000256" key="1">
    <source>
        <dbReference type="SAM" id="SignalP"/>
    </source>
</evidence>